<protein>
    <recommendedName>
        <fullName evidence="11">CFEM domain-containing protein</fullName>
    </recommendedName>
</protein>
<evidence type="ECO:0000256" key="10">
    <source>
        <dbReference type="SAM" id="MobiDB-lite"/>
    </source>
</evidence>
<keyword evidence="4" id="KW-0964">Secreted</keyword>
<organism evidence="12 13">
    <name type="scientific">Paraphoma chrysanthemicola</name>
    <dbReference type="NCBI Taxonomy" id="798071"/>
    <lineage>
        <taxon>Eukaryota</taxon>
        <taxon>Fungi</taxon>
        <taxon>Dikarya</taxon>
        <taxon>Ascomycota</taxon>
        <taxon>Pezizomycotina</taxon>
        <taxon>Dothideomycetes</taxon>
        <taxon>Pleosporomycetidae</taxon>
        <taxon>Pleosporales</taxon>
        <taxon>Pleosporineae</taxon>
        <taxon>Phaeosphaeriaceae</taxon>
        <taxon>Paraphoma</taxon>
    </lineage>
</organism>
<dbReference type="Proteomes" id="UP000813461">
    <property type="component" value="Unassembled WGS sequence"/>
</dbReference>
<evidence type="ECO:0000256" key="8">
    <source>
        <dbReference type="ARBA" id="ARBA00023288"/>
    </source>
</evidence>
<evidence type="ECO:0000256" key="9">
    <source>
        <dbReference type="PROSITE-ProRule" id="PRU01356"/>
    </source>
</evidence>
<comment type="similarity">
    <text evidence="3">Belongs to the RBT5 family.</text>
</comment>
<dbReference type="Pfam" id="PF05730">
    <property type="entry name" value="CFEM"/>
    <property type="match status" value="1"/>
</dbReference>
<sequence length="276" mass="29627">MPMNRSGPMPAVNGRSSHTNNPTKQLCTLHRNVYEARRSYGTTEAVVLGRLLEFSFYTSISTSNLFCSLLCSSEMAISTFFVVAILTRCLGAQTDLIVPFCAVGCISNKSRAPLDDQTCAPADITCLCLNTWWLDVHDCAIIKCDPDDAQSTDKWARERCMNYPSPLPSYSTATPLVTSSKSVRLTSSSSRTSPPTGTSATPSSTSRVISMSSDPATASVGPSDPSCGSAQAPTISYKCRTRCGNTMCDTVHRKRHGALLLKKTMGRTKGAGALLN</sequence>
<evidence type="ECO:0000256" key="2">
    <source>
        <dbReference type="ARBA" id="ARBA00004613"/>
    </source>
</evidence>
<evidence type="ECO:0000256" key="3">
    <source>
        <dbReference type="ARBA" id="ARBA00010031"/>
    </source>
</evidence>
<keyword evidence="9" id="KW-0408">Iron</keyword>
<evidence type="ECO:0000256" key="6">
    <source>
        <dbReference type="ARBA" id="ARBA00022729"/>
    </source>
</evidence>
<evidence type="ECO:0000256" key="5">
    <source>
        <dbReference type="ARBA" id="ARBA00022622"/>
    </source>
</evidence>
<keyword evidence="7 9" id="KW-1015">Disulfide bond</keyword>
<evidence type="ECO:0000256" key="7">
    <source>
        <dbReference type="ARBA" id="ARBA00023157"/>
    </source>
</evidence>
<evidence type="ECO:0000256" key="4">
    <source>
        <dbReference type="ARBA" id="ARBA00022525"/>
    </source>
</evidence>
<keyword evidence="5" id="KW-0336">GPI-anchor</keyword>
<feature type="region of interest" description="Disordered" evidence="10">
    <location>
        <begin position="181"/>
        <end position="230"/>
    </location>
</feature>
<keyword evidence="9" id="KW-0479">Metal-binding</keyword>
<evidence type="ECO:0000259" key="11">
    <source>
        <dbReference type="PROSITE" id="PS52012"/>
    </source>
</evidence>
<feature type="disulfide bond" evidence="9">
    <location>
        <begin position="119"/>
        <end position="126"/>
    </location>
</feature>
<comment type="caution">
    <text evidence="9">Lacks conserved residue(s) required for the propagation of feature annotation.</text>
</comment>
<dbReference type="EMBL" id="JAGMVJ010000003">
    <property type="protein sequence ID" value="KAH7092305.1"/>
    <property type="molecule type" value="Genomic_DNA"/>
</dbReference>
<evidence type="ECO:0000313" key="13">
    <source>
        <dbReference type="Proteomes" id="UP000813461"/>
    </source>
</evidence>
<comment type="subcellular location">
    <subcellularLocation>
        <location evidence="1">Membrane</location>
        <topology evidence="1">Lipid-anchor</topology>
        <topology evidence="1">GPI-anchor</topology>
    </subcellularLocation>
    <subcellularLocation>
        <location evidence="2">Secreted</location>
    </subcellularLocation>
</comment>
<feature type="binding site" description="axial binding residue" evidence="9">
    <location>
        <position position="123"/>
    </location>
    <ligand>
        <name>heme</name>
        <dbReference type="ChEBI" id="CHEBI:30413"/>
    </ligand>
    <ligandPart>
        <name>Fe</name>
        <dbReference type="ChEBI" id="CHEBI:18248"/>
    </ligandPart>
</feature>
<dbReference type="AlphaFoldDB" id="A0A8K0RDU9"/>
<dbReference type="GO" id="GO:0046872">
    <property type="term" value="F:metal ion binding"/>
    <property type="evidence" value="ECO:0007669"/>
    <property type="project" value="UniProtKB-UniRule"/>
</dbReference>
<accession>A0A8K0RDU9</accession>
<evidence type="ECO:0000313" key="12">
    <source>
        <dbReference type="EMBL" id="KAH7092305.1"/>
    </source>
</evidence>
<keyword evidence="6" id="KW-0732">Signal</keyword>
<proteinExistence type="inferred from homology"/>
<keyword evidence="8" id="KW-0449">Lipoprotein</keyword>
<comment type="caution">
    <text evidence="12">The sequence shown here is derived from an EMBL/GenBank/DDBJ whole genome shotgun (WGS) entry which is preliminary data.</text>
</comment>
<dbReference type="GO" id="GO:0005576">
    <property type="term" value="C:extracellular region"/>
    <property type="evidence" value="ECO:0007669"/>
    <property type="project" value="UniProtKB-SubCell"/>
</dbReference>
<keyword evidence="9" id="KW-0349">Heme</keyword>
<gene>
    <name evidence="12" type="ORF">FB567DRAFT_614164</name>
</gene>
<feature type="region of interest" description="Disordered" evidence="10">
    <location>
        <begin position="1"/>
        <end position="22"/>
    </location>
</feature>
<evidence type="ECO:0000256" key="1">
    <source>
        <dbReference type="ARBA" id="ARBA00004589"/>
    </source>
</evidence>
<dbReference type="PROSITE" id="PS52012">
    <property type="entry name" value="CFEM"/>
    <property type="match status" value="1"/>
</dbReference>
<keyword evidence="5" id="KW-0325">Glycoprotein</keyword>
<dbReference type="GO" id="GO:0098552">
    <property type="term" value="C:side of membrane"/>
    <property type="evidence" value="ECO:0007669"/>
    <property type="project" value="UniProtKB-KW"/>
</dbReference>
<feature type="compositionally biased region" description="Low complexity" evidence="10">
    <location>
        <begin position="181"/>
        <end position="207"/>
    </location>
</feature>
<name>A0A8K0RDU9_9PLEO</name>
<keyword evidence="13" id="KW-1185">Reference proteome</keyword>
<dbReference type="InterPro" id="IPR008427">
    <property type="entry name" value="Extracellular_membr_CFEM_dom"/>
</dbReference>
<feature type="domain" description="CFEM" evidence="11">
    <location>
        <begin position="75"/>
        <end position="187"/>
    </location>
</feature>
<keyword evidence="5" id="KW-0472">Membrane</keyword>
<reference evidence="12" key="1">
    <citation type="journal article" date="2021" name="Nat. Commun.">
        <title>Genetic determinants of endophytism in the Arabidopsis root mycobiome.</title>
        <authorList>
            <person name="Mesny F."/>
            <person name="Miyauchi S."/>
            <person name="Thiergart T."/>
            <person name="Pickel B."/>
            <person name="Atanasova L."/>
            <person name="Karlsson M."/>
            <person name="Huettel B."/>
            <person name="Barry K.W."/>
            <person name="Haridas S."/>
            <person name="Chen C."/>
            <person name="Bauer D."/>
            <person name="Andreopoulos W."/>
            <person name="Pangilinan J."/>
            <person name="LaButti K."/>
            <person name="Riley R."/>
            <person name="Lipzen A."/>
            <person name="Clum A."/>
            <person name="Drula E."/>
            <person name="Henrissat B."/>
            <person name="Kohler A."/>
            <person name="Grigoriev I.V."/>
            <person name="Martin F.M."/>
            <person name="Hacquard S."/>
        </authorList>
    </citation>
    <scope>NUCLEOTIDE SEQUENCE</scope>
    <source>
        <strain evidence="12">MPI-SDFR-AT-0120</strain>
    </source>
</reference>